<dbReference type="SUPFAM" id="SSF82861">
    <property type="entry name" value="Mechanosensitive channel protein MscS (YggB), transmembrane region"/>
    <property type="match status" value="1"/>
</dbReference>
<feature type="region of interest" description="Disordered" evidence="7">
    <location>
        <begin position="384"/>
        <end position="421"/>
    </location>
</feature>
<dbReference type="InterPro" id="IPR023408">
    <property type="entry name" value="MscS_beta-dom_sf"/>
</dbReference>
<evidence type="ECO:0000256" key="3">
    <source>
        <dbReference type="ARBA" id="ARBA00022475"/>
    </source>
</evidence>
<dbReference type="EMBL" id="QFYP01000001">
    <property type="protein sequence ID" value="RAK60902.1"/>
    <property type="molecule type" value="Genomic_DNA"/>
</dbReference>
<feature type="transmembrane region" description="Helical" evidence="8">
    <location>
        <begin position="180"/>
        <end position="200"/>
    </location>
</feature>
<dbReference type="InterPro" id="IPR011014">
    <property type="entry name" value="MscS_channel_TM-2"/>
</dbReference>
<protein>
    <recommendedName>
        <fullName evidence="14">Mechanosensitive ion channel family protein</fullName>
    </recommendedName>
</protein>
<feature type="transmembrane region" description="Helical" evidence="8">
    <location>
        <begin position="44"/>
        <end position="65"/>
    </location>
</feature>
<dbReference type="Pfam" id="PF00924">
    <property type="entry name" value="MS_channel_2nd"/>
    <property type="match status" value="1"/>
</dbReference>
<evidence type="ECO:0000256" key="1">
    <source>
        <dbReference type="ARBA" id="ARBA00004651"/>
    </source>
</evidence>
<comment type="caution">
    <text evidence="12">The sequence shown here is derived from an EMBL/GenBank/DDBJ whole genome shotgun (WGS) entry which is preliminary data.</text>
</comment>
<dbReference type="Pfam" id="PF21082">
    <property type="entry name" value="MS_channel_3rd"/>
    <property type="match status" value="1"/>
</dbReference>
<evidence type="ECO:0000256" key="5">
    <source>
        <dbReference type="ARBA" id="ARBA00022989"/>
    </source>
</evidence>
<feature type="domain" description="Mechanosensitive ion channel transmembrane helices 2/3" evidence="11">
    <location>
        <begin position="189"/>
        <end position="225"/>
    </location>
</feature>
<dbReference type="Gene3D" id="2.30.30.60">
    <property type="match status" value="1"/>
</dbReference>
<dbReference type="RefSeq" id="WP_111458194.1">
    <property type="nucleotide sequence ID" value="NZ_QFYP01000001.1"/>
</dbReference>
<dbReference type="OrthoDB" id="9814206at2"/>
<dbReference type="InterPro" id="IPR049278">
    <property type="entry name" value="MS_channel_C"/>
</dbReference>
<keyword evidence="3" id="KW-1003">Cell membrane</keyword>
<dbReference type="PANTHER" id="PTHR30460:SF0">
    <property type="entry name" value="MODERATE CONDUCTANCE MECHANOSENSITIVE CHANNEL YBIO"/>
    <property type="match status" value="1"/>
</dbReference>
<reference evidence="13" key="1">
    <citation type="submission" date="2018-05" db="EMBL/GenBank/DDBJ databases">
        <authorList>
            <person name="Li X."/>
        </authorList>
    </citation>
    <scope>NUCLEOTIDE SEQUENCE [LARGE SCALE GENOMIC DNA]</scope>
    <source>
        <strain evidence="13">HKS-05</strain>
    </source>
</reference>
<comment type="subcellular location">
    <subcellularLocation>
        <location evidence="1">Cell membrane</location>
        <topology evidence="1">Multi-pass membrane protein</topology>
    </subcellularLocation>
</comment>
<feature type="domain" description="Mechanosensitive ion channel MscS" evidence="9">
    <location>
        <begin position="226"/>
        <end position="283"/>
    </location>
</feature>
<evidence type="ECO:0008006" key="14">
    <source>
        <dbReference type="Google" id="ProtNLM"/>
    </source>
</evidence>
<evidence type="ECO:0000313" key="13">
    <source>
        <dbReference type="Proteomes" id="UP000249842"/>
    </source>
</evidence>
<dbReference type="GO" id="GO:0005886">
    <property type="term" value="C:plasma membrane"/>
    <property type="evidence" value="ECO:0007669"/>
    <property type="project" value="UniProtKB-SubCell"/>
</dbReference>
<dbReference type="Gene3D" id="3.30.70.100">
    <property type="match status" value="1"/>
</dbReference>
<dbReference type="SUPFAM" id="SSF82689">
    <property type="entry name" value="Mechanosensitive channel protein MscS (YggB), C-terminal domain"/>
    <property type="match status" value="1"/>
</dbReference>
<keyword evidence="4 8" id="KW-0812">Transmembrane</keyword>
<dbReference type="InterPro" id="IPR010920">
    <property type="entry name" value="LSM_dom_sf"/>
</dbReference>
<dbReference type="Gene3D" id="1.10.287.1260">
    <property type="match status" value="2"/>
</dbReference>
<evidence type="ECO:0000259" key="10">
    <source>
        <dbReference type="Pfam" id="PF21082"/>
    </source>
</evidence>
<dbReference type="Proteomes" id="UP000249842">
    <property type="component" value="Unassembled WGS sequence"/>
</dbReference>
<evidence type="ECO:0000313" key="12">
    <source>
        <dbReference type="EMBL" id="RAK60902.1"/>
    </source>
</evidence>
<gene>
    <name evidence="12" type="ORF">DJ021_14320</name>
</gene>
<evidence type="ECO:0000256" key="8">
    <source>
        <dbReference type="SAM" id="Phobius"/>
    </source>
</evidence>
<keyword evidence="5 8" id="KW-1133">Transmembrane helix</keyword>
<evidence type="ECO:0000256" key="2">
    <source>
        <dbReference type="ARBA" id="ARBA00008017"/>
    </source>
</evidence>
<feature type="domain" description="Mechanosensitive ion channel MscS C-terminal" evidence="10">
    <location>
        <begin position="300"/>
        <end position="383"/>
    </location>
</feature>
<feature type="compositionally biased region" description="Basic and acidic residues" evidence="7">
    <location>
        <begin position="399"/>
        <end position="421"/>
    </location>
</feature>
<feature type="transmembrane region" description="Helical" evidence="8">
    <location>
        <begin position="206"/>
        <end position="228"/>
    </location>
</feature>
<feature type="compositionally biased region" description="Polar residues" evidence="7">
    <location>
        <begin position="385"/>
        <end position="398"/>
    </location>
</feature>
<comment type="similarity">
    <text evidence="2">Belongs to the MscS (TC 1.A.23) family.</text>
</comment>
<dbReference type="InterPro" id="IPR049142">
    <property type="entry name" value="MS_channel_1st"/>
</dbReference>
<dbReference type="InterPro" id="IPR045276">
    <property type="entry name" value="YbiO_bact"/>
</dbReference>
<proteinExistence type="inferred from homology"/>
<keyword evidence="6 8" id="KW-0472">Membrane</keyword>
<organism evidence="12 13">
    <name type="scientific">Phenylobacterium hankyongense</name>
    <dbReference type="NCBI Taxonomy" id="1813876"/>
    <lineage>
        <taxon>Bacteria</taxon>
        <taxon>Pseudomonadati</taxon>
        <taxon>Pseudomonadota</taxon>
        <taxon>Alphaproteobacteria</taxon>
        <taxon>Caulobacterales</taxon>
        <taxon>Caulobacteraceae</taxon>
        <taxon>Phenylobacterium</taxon>
    </lineage>
</organism>
<evidence type="ECO:0000259" key="9">
    <source>
        <dbReference type="Pfam" id="PF00924"/>
    </source>
</evidence>
<dbReference type="InterPro" id="IPR006685">
    <property type="entry name" value="MscS_channel_2nd"/>
</dbReference>
<evidence type="ECO:0000256" key="4">
    <source>
        <dbReference type="ARBA" id="ARBA00022692"/>
    </source>
</evidence>
<accession>A0A328B0G7</accession>
<dbReference type="GO" id="GO:0008381">
    <property type="term" value="F:mechanosensitive monoatomic ion channel activity"/>
    <property type="evidence" value="ECO:0007669"/>
    <property type="project" value="InterPro"/>
</dbReference>
<evidence type="ECO:0000259" key="11">
    <source>
        <dbReference type="Pfam" id="PF21088"/>
    </source>
</evidence>
<dbReference type="SUPFAM" id="SSF50182">
    <property type="entry name" value="Sm-like ribonucleoproteins"/>
    <property type="match status" value="1"/>
</dbReference>
<sequence>MPAPHVAAPAANSVQTVQPSLAEQLTAFGRSAWDHLARLDAREAGLNFMVSAAVLLLALGAIWVLRRLFDHWLARFAARCGEAAADDKRRTPKAAGVTWALLRLLVLGTAVLFVVGVWGIDPWALLFGGAGAHLVRLALIVLLATALWEVAGFVIRRLIEGFAQRSHDARRAAQLRTLGPLLIGSVQAVLGVVGLLTFLSEVGVKVAPLLASAGVVGIAVGFGAQTIVKDFLTGVFLIAEDVVSVGDNVRIKEESGTVEAMTLRTIRLRNTDGTLHIFPYSEAQVIHNRTKGFSSYVFEFIASYDVDVDRALALMAKVGHAMSQDPQFGSQITRPFEVLGVDKLGESGVTLKAKITTEPRAQWKIGREYNRRIKAAFDEAGIGTPHTSVQLLPTAANQETDRLDARREGRSFRSPEKDARG</sequence>
<feature type="transmembrane region" description="Helical" evidence="8">
    <location>
        <begin position="138"/>
        <end position="159"/>
    </location>
</feature>
<dbReference type="AlphaFoldDB" id="A0A328B0G7"/>
<dbReference type="Pfam" id="PF21088">
    <property type="entry name" value="MS_channel_1st"/>
    <property type="match status" value="1"/>
</dbReference>
<dbReference type="InterPro" id="IPR011066">
    <property type="entry name" value="MscS_channel_C_sf"/>
</dbReference>
<dbReference type="PANTHER" id="PTHR30460">
    <property type="entry name" value="MODERATE CONDUCTANCE MECHANOSENSITIVE CHANNEL YBIO"/>
    <property type="match status" value="1"/>
</dbReference>
<feature type="transmembrane region" description="Helical" evidence="8">
    <location>
        <begin position="97"/>
        <end position="118"/>
    </location>
</feature>
<name>A0A328B0G7_9CAUL</name>
<evidence type="ECO:0000256" key="7">
    <source>
        <dbReference type="SAM" id="MobiDB-lite"/>
    </source>
</evidence>
<keyword evidence="13" id="KW-1185">Reference proteome</keyword>
<evidence type="ECO:0000256" key="6">
    <source>
        <dbReference type="ARBA" id="ARBA00023136"/>
    </source>
</evidence>